<dbReference type="InterPro" id="IPR025235">
    <property type="entry name" value="DUF4178"/>
</dbReference>
<dbReference type="Proteomes" id="UP001056201">
    <property type="component" value="Chromosome 2"/>
</dbReference>
<evidence type="ECO:0000256" key="1">
    <source>
        <dbReference type="SAM" id="Phobius"/>
    </source>
</evidence>
<feature type="domain" description="DUF4178" evidence="2">
    <location>
        <begin position="63"/>
        <end position="202"/>
    </location>
</feature>
<reference evidence="3" key="1">
    <citation type="submission" date="2022-05" db="EMBL/GenBank/DDBJ databases">
        <title>An RpoN-dependent PEP-CTERM gene is involved in floc formation of an Aquincola tertiaricarbonis strain.</title>
        <authorList>
            <person name="Qiu D."/>
            <person name="Xia M."/>
        </authorList>
    </citation>
    <scope>NUCLEOTIDE SEQUENCE</scope>
    <source>
        <strain evidence="3">RN12</strain>
    </source>
</reference>
<evidence type="ECO:0000259" key="2">
    <source>
        <dbReference type="Pfam" id="PF13785"/>
    </source>
</evidence>
<evidence type="ECO:0000313" key="4">
    <source>
        <dbReference type="Proteomes" id="UP001056201"/>
    </source>
</evidence>
<organism evidence="3 4">
    <name type="scientific">Aquincola tertiaricarbonis</name>
    <dbReference type="NCBI Taxonomy" id="391953"/>
    <lineage>
        <taxon>Bacteria</taxon>
        <taxon>Pseudomonadati</taxon>
        <taxon>Pseudomonadota</taxon>
        <taxon>Betaproteobacteria</taxon>
        <taxon>Burkholderiales</taxon>
        <taxon>Sphaerotilaceae</taxon>
        <taxon>Aquincola</taxon>
    </lineage>
</organism>
<dbReference type="EMBL" id="CP097636">
    <property type="protein sequence ID" value="URI10459.1"/>
    <property type="molecule type" value="Genomic_DNA"/>
</dbReference>
<dbReference type="Pfam" id="PF13785">
    <property type="entry name" value="DUF4178"/>
    <property type="match status" value="2"/>
</dbReference>
<keyword evidence="1" id="KW-0812">Transmembrane</keyword>
<keyword evidence="1" id="KW-0472">Membrane</keyword>
<evidence type="ECO:0000313" key="3">
    <source>
        <dbReference type="EMBL" id="URI10459.1"/>
    </source>
</evidence>
<dbReference type="RefSeq" id="WP_250198666.1">
    <property type="nucleotide sequence ID" value="NZ_CP097636.1"/>
</dbReference>
<keyword evidence="4" id="KW-1185">Reference proteome</keyword>
<keyword evidence="1" id="KW-1133">Transmembrane helix</keyword>
<accession>A0ABY4SBT2</accession>
<feature type="domain" description="DUF4178" evidence="2">
    <location>
        <begin position="294"/>
        <end position="424"/>
    </location>
</feature>
<sequence>MTPAPQRAWRAACPNCGAPVDFQSAASASAVCSYCRSTLVRDGEALRRIGQAAELFDDHSPLQLGAAGRLQGEAFTLVGRLQMAYAQGSWNEWHALFDNGRSGWLSEDNGGYVFAFDAPPPADTPPPAQLQPGQRLALGGQAWEVASVQQVRLHTAEGELPKPPALAAQFTVADLRNTRDEVATLDDMAAPALGWSIGRPVQLAALSLSGLVQASEKTLAGRSFECPNCGAPLQARLASTRSIVCGQCQAVVDLSQGVGADLAHYSQAQPEGHAEPQIPLGSTGTLALGGEALPWQVVGYVERAELPDDPDDEQAFWREYLLYHRSAGFAFLVDAEDGWSWARPITGVPERQGEQVRWQGASYRPLYTYTGTVTYVLGEFYWRLQRDERTRNTDYQGVGAQARRRLNREATGPEVTWSAGEALEAAVVARAFGLPDDRLAALQRDSAPLLQFSVKSGGGLLKPLLIFALLVLLILLVTRCGGDDCDDLRRTFGAASNEYRECQRSGGATGGRIGGGSFGGFSTGGGGHK</sequence>
<protein>
    <submittedName>
        <fullName evidence="3">DUF4178 domain-containing protein</fullName>
    </submittedName>
</protein>
<proteinExistence type="predicted"/>
<gene>
    <name evidence="3" type="ORF">MW290_15725</name>
</gene>
<feature type="transmembrane region" description="Helical" evidence="1">
    <location>
        <begin position="460"/>
        <end position="480"/>
    </location>
</feature>
<name>A0ABY4SBT2_AQUTE</name>